<keyword evidence="4" id="KW-0378">Hydrolase</keyword>
<organism evidence="9 10">
    <name type="scientific">Dethiosulfatibacter aminovorans DSM 17477</name>
    <dbReference type="NCBI Taxonomy" id="1121476"/>
    <lineage>
        <taxon>Bacteria</taxon>
        <taxon>Bacillati</taxon>
        <taxon>Bacillota</taxon>
        <taxon>Tissierellia</taxon>
        <taxon>Dethiosulfatibacter</taxon>
    </lineage>
</organism>
<keyword evidence="3" id="KW-0479">Metal-binding</keyword>
<dbReference type="PROSITE" id="PS01302">
    <property type="entry name" value="UPF0758"/>
    <property type="match status" value="1"/>
</dbReference>
<dbReference type="Gene3D" id="3.40.140.10">
    <property type="entry name" value="Cytidine Deaminase, domain 2"/>
    <property type="match status" value="1"/>
</dbReference>
<dbReference type="InterPro" id="IPR025657">
    <property type="entry name" value="RadC_JAB"/>
</dbReference>
<evidence type="ECO:0000256" key="5">
    <source>
        <dbReference type="ARBA" id="ARBA00022833"/>
    </source>
</evidence>
<evidence type="ECO:0000256" key="4">
    <source>
        <dbReference type="ARBA" id="ARBA00022801"/>
    </source>
</evidence>
<gene>
    <name evidence="9" type="ORF">SAMN02745751_02903</name>
</gene>
<keyword evidence="5" id="KW-0862">Zinc</keyword>
<dbReference type="STRING" id="1121476.SAMN02745751_02903"/>
<dbReference type="PROSITE" id="PS50249">
    <property type="entry name" value="MPN"/>
    <property type="match status" value="1"/>
</dbReference>
<proteinExistence type="inferred from homology"/>
<dbReference type="NCBIfam" id="NF000642">
    <property type="entry name" value="PRK00024.1"/>
    <property type="match status" value="1"/>
</dbReference>
<evidence type="ECO:0000256" key="2">
    <source>
        <dbReference type="ARBA" id="ARBA00022670"/>
    </source>
</evidence>
<dbReference type="InterPro" id="IPR001405">
    <property type="entry name" value="UPF0758"/>
</dbReference>
<comment type="similarity">
    <text evidence="1 7">Belongs to the UPF0758 family.</text>
</comment>
<feature type="domain" description="MPN" evidence="8">
    <location>
        <begin position="108"/>
        <end position="230"/>
    </location>
</feature>
<dbReference type="PANTHER" id="PTHR30471">
    <property type="entry name" value="DNA REPAIR PROTEIN RADC"/>
    <property type="match status" value="1"/>
</dbReference>
<evidence type="ECO:0000256" key="1">
    <source>
        <dbReference type="ARBA" id="ARBA00010243"/>
    </source>
</evidence>
<dbReference type="Proteomes" id="UP000184052">
    <property type="component" value="Unassembled WGS sequence"/>
</dbReference>
<dbReference type="GO" id="GO:0008237">
    <property type="term" value="F:metallopeptidase activity"/>
    <property type="evidence" value="ECO:0007669"/>
    <property type="project" value="UniProtKB-KW"/>
</dbReference>
<reference evidence="9 10" key="1">
    <citation type="submission" date="2016-11" db="EMBL/GenBank/DDBJ databases">
        <authorList>
            <person name="Jaros S."/>
            <person name="Januszkiewicz K."/>
            <person name="Wedrychowicz H."/>
        </authorList>
    </citation>
    <scope>NUCLEOTIDE SEQUENCE [LARGE SCALE GENOMIC DNA]</scope>
    <source>
        <strain evidence="9 10">DSM 17477</strain>
    </source>
</reference>
<dbReference type="Pfam" id="PF04002">
    <property type="entry name" value="RadC"/>
    <property type="match status" value="1"/>
</dbReference>
<keyword evidence="10" id="KW-1185">Reference proteome</keyword>
<evidence type="ECO:0000256" key="7">
    <source>
        <dbReference type="RuleBase" id="RU003797"/>
    </source>
</evidence>
<name>A0A1M6KIL2_9FIRM</name>
<dbReference type="CDD" id="cd08071">
    <property type="entry name" value="MPN_DUF2466"/>
    <property type="match status" value="1"/>
</dbReference>
<dbReference type="GO" id="GO:0006508">
    <property type="term" value="P:proteolysis"/>
    <property type="evidence" value="ECO:0007669"/>
    <property type="project" value="UniProtKB-KW"/>
</dbReference>
<dbReference type="InterPro" id="IPR037518">
    <property type="entry name" value="MPN"/>
</dbReference>
<evidence type="ECO:0000313" key="10">
    <source>
        <dbReference type="Proteomes" id="UP000184052"/>
    </source>
</evidence>
<sequence>MENRHYTIMELPSEDRPREKLLSQGPDTLTNSELIAIILRVGSAKDTAVDLARKILNHDGRGLKNLLDTGPEFLCTFHGVSDAKAAQLLAAVELGKRVARLEPGNKYKISSPGDVSCYLMEDMRYLKKEHFKTVLMDTKNQIIDVVTVSIGNLNSSIVHPREVFAEAIKKSSASMILVHNHPSGDTKPSREDINITERLVEAGDIMGIKVLDHIIIGDGSYLSFKEENII</sequence>
<dbReference type="NCBIfam" id="TIGR00608">
    <property type="entry name" value="radc"/>
    <property type="match status" value="1"/>
</dbReference>
<accession>A0A1M6KIL2</accession>
<keyword evidence="6" id="KW-0482">Metalloprotease</keyword>
<dbReference type="InterPro" id="IPR020891">
    <property type="entry name" value="UPF0758_CS"/>
</dbReference>
<evidence type="ECO:0000256" key="3">
    <source>
        <dbReference type="ARBA" id="ARBA00022723"/>
    </source>
</evidence>
<dbReference type="PANTHER" id="PTHR30471:SF3">
    <property type="entry name" value="UPF0758 PROTEIN YEES-RELATED"/>
    <property type="match status" value="1"/>
</dbReference>
<dbReference type="EMBL" id="FQZL01000026">
    <property type="protein sequence ID" value="SHJ58710.1"/>
    <property type="molecule type" value="Genomic_DNA"/>
</dbReference>
<protein>
    <submittedName>
        <fullName evidence="9">DNA replication and repair protein RadC</fullName>
    </submittedName>
</protein>
<evidence type="ECO:0000256" key="6">
    <source>
        <dbReference type="ARBA" id="ARBA00023049"/>
    </source>
</evidence>
<dbReference type="AlphaFoldDB" id="A0A1M6KIL2"/>
<dbReference type="Pfam" id="PF20582">
    <property type="entry name" value="UPF0758_N"/>
    <property type="match status" value="1"/>
</dbReference>
<dbReference type="InterPro" id="IPR046778">
    <property type="entry name" value="UPF0758_N"/>
</dbReference>
<dbReference type="GO" id="GO:0046872">
    <property type="term" value="F:metal ion binding"/>
    <property type="evidence" value="ECO:0007669"/>
    <property type="project" value="UniProtKB-KW"/>
</dbReference>
<evidence type="ECO:0000313" key="9">
    <source>
        <dbReference type="EMBL" id="SHJ58710.1"/>
    </source>
</evidence>
<evidence type="ECO:0000259" key="8">
    <source>
        <dbReference type="PROSITE" id="PS50249"/>
    </source>
</evidence>
<keyword evidence="2" id="KW-0645">Protease</keyword>